<dbReference type="OrthoDB" id="7064922at2"/>
<dbReference type="RefSeq" id="WP_132707249.1">
    <property type="nucleotide sequence ID" value="NZ_JACIGF010000002.1"/>
</dbReference>
<comment type="caution">
    <text evidence="1">The sequence shown here is derived from an EMBL/GenBank/DDBJ whole genome shotgun (WGS) entry which is preliminary data.</text>
</comment>
<dbReference type="EMBL" id="SLXO01000002">
    <property type="protein sequence ID" value="TCP37653.1"/>
    <property type="molecule type" value="Genomic_DNA"/>
</dbReference>
<name>A0A4R2PPH8_RHOSA</name>
<dbReference type="InParanoid" id="A0A4R2PPH8"/>
<evidence type="ECO:0000313" key="2">
    <source>
        <dbReference type="Proteomes" id="UP000295399"/>
    </source>
</evidence>
<proteinExistence type="predicted"/>
<dbReference type="AlphaFoldDB" id="A0A4R2PPH8"/>
<sequence>MPLEKFATQLDSDTLQDLRALAKTEGRQIQSLVQEALSEYLTAKREGRARPHVLRAYEGSLERYGSVYEKLAR</sequence>
<evidence type="ECO:0008006" key="3">
    <source>
        <dbReference type="Google" id="ProtNLM"/>
    </source>
</evidence>
<dbReference type="Proteomes" id="UP000295399">
    <property type="component" value="Unassembled WGS sequence"/>
</dbReference>
<gene>
    <name evidence="1" type="ORF">EV659_10258</name>
</gene>
<reference evidence="1 2" key="1">
    <citation type="submission" date="2019-03" db="EMBL/GenBank/DDBJ databases">
        <title>Genomic Encyclopedia of Type Strains, Phase IV (KMG-IV): sequencing the most valuable type-strain genomes for metagenomic binning, comparative biology and taxonomic classification.</title>
        <authorList>
            <person name="Goeker M."/>
        </authorList>
    </citation>
    <scope>NUCLEOTIDE SEQUENCE [LARGE SCALE GENOMIC DNA]</scope>
    <source>
        <strain evidence="1 2">DSM 2132</strain>
    </source>
</reference>
<evidence type="ECO:0000313" key="1">
    <source>
        <dbReference type="EMBL" id="TCP37653.1"/>
    </source>
</evidence>
<keyword evidence="2" id="KW-1185">Reference proteome</keyword>
<organism evidence="1 2">
    <name type="scientific">Rhodothalassium salexigens DSM 2132</name>
    <dbReference type="NCBI Taxonomy" id="1188247"/>
    <lineage>
        <taxon>Bacteria</taxon>
        <taxon>Pseudomonadati</taxon>
        <taxon>Pseudomonadota</taxon>
        <taxon>Alphaproteobacteria</taxon>
        <taxon>Rhodothalassiales</taxon>
        <taxon>Rhodothalassiaceae</taxon>
        <taxon>Rhodothalassium</taxon>
    </lineage>
</organism>
<protein>
    <recommendedName>
        <fullName evidence="3">Ribbon-helix-helix CopG family protein</fullName>
    </recommendedName>
</protein>
<accession>A0A4R2PPH8</accession>